<gene>
    <name evidence="5" type="ORF">H6H04_04790</name>
</gene>
<sequence length="466" mass="52275">MKLKTTLVILILLSSYFCSAQNPNITPKGGEFVFNPERSECITAEQRQEIEKTINANITMLKKQKKLIYSEQKGGSHPLFAWPLQKSSTSTYNEIYGISGYIDHNTSFPNQLTDYNCGSRSYDTDSGYNHQGIDMFTWPFGWKMLDNDEVEIIAAAPGQIVAKNDGEYDRSCNFNSNTWNAIYVQHSDGSISFYGHMKNGSLSTKNIGDTVVEGEYLGVVGSSGNSTGPHLHFETFTDNSFTQLVDPYSGTCNSMNTDTWWQSQKPYNNPGINAVLTHSAAPVFPDCPTTEITNESNQFDVNETVTHYIYLRDQVAGTSVNLRIIKPDNTDLFNWNFNLTDNYYASYWGGWTSIPDVAGEWKWEATYNGETVTHSYNVGTLSVEDENLESASIYPNPFNDVVNINSTTKIKAAKIVDVLGKTVKTFNETTDEGIRELNLTELSNGLYFITLVGEQNQKKTIKMIKK</sequence>
<feature type="chain" id="PRO_5046343785" evidence="2">
    <location>
        <begin position="21"/>
        <end position="466"/>
    </location>
</feature>
<dbReference type="InterPro" id="IPR011055">
    <property type="entry name" value="Dup_hybrid_motif"/>
</dbReference>
<evidence type="ECO:0000256" key="1">
    <source>
        <dbReference type="ARBA" id="ARBA00022729"/>
    </source>
</evidence>
<dbReference type="PANTHER" id="PTHR21666">
    <property type="entry name" value="PEPTIDASE-RELATED"/>
    <property type="match status" value="1"/>
</dbReference>
<keyword evidence="6" id="KW-1185">Reference proteome</keyword>
<dbReference type="RefSeq" id="WP_186844784.1">
    <property type="nucleotide sequence ID" value="NZ_JACOME010000001.1"/>
</dbReference>
<reference evidence="5 6" key="1">
    <citation type="submission" date="2020-08" db="EMBL/GenBank/DDBJ databases">
        <title>Winogradskyella ouciana sp. nov., isolated from the hadal seawater of the Mariana Trench.</title>
        <authorList>
            <person name="He X."/>
        </authorList>
    </citation>
    <scope>NUCLEOTIDE SEQUENCE [LARGE SCALE GENOMIC DNA]</scope>
    <source>
        <strain evidence="5 6">KCTC 22026</strain>
    </source>
</reference>
<keyword evidence="1 2" id="KW-0732">Signal</keyword>
<dbReference type="InterPro" id="IPR016047">
    <property type="entry name" value="M23ase_b-sheet_dom"/>
</dbReference>
<dbReference type="InterPro" id="IPR050570">
    <property type="entry name" value="Cell_wall_metabolism_enzyme"/>
</dbReference>
<dbReference type="Gene3D" id="2.70.70.10">
    <property type="entry name" value="Glucose Permease (Domain IIA)"/>
    <property type="match status" value="1"/>
</dbReference>
<dbReference type="Pfam" id="PF01551">
    <property type="entry name" value="Peptidase_M23"/>
    <property type="match status" value="1"/>
</dbReference>
<evidence type="ECO:0000256" key="2">
    <source>
        <dbReference type="SAM" id="SignalP"/>
    </source>
</evidence>
<dbReference type="SUPFAM" id="SSF51261">
    <property type="entry name" value="Duplicated hybrid motif"/>
    <property type="match status" value="1"/>
</dbReference>
<name>A0ABR6XYW0_9FLAO</name>
<accession>A0ABR6XYW0</accession>
<dbReference type="Proteomes" id="UP000607435">
    <property type="component" value="Unassembled WGS sequence"/>
</dbReference>
<feature type="domain" description="M23ase beta-sheet core" evidence="3">
    <location>
        <begin position="151"/>
        <end position="238"/>
    </location>
</feature>
<dbReference type="PANTHER" id="PTHR21666:SF270">
    <property type="entry name" value="MUREIN HYDROLASE ACTIVATOR ENVC"/>
    <property type="match status" value="1"/>
</dbReference>
<evidence type="ECO:0000259" key="4">
    <source>
        <dbReference type="Pfam" id="PF18962"/>
    </source>
</evidence>
<evidence type="ECO:0000259" key="3">
    <source>
        <dbReference type="Pfam" id="PF01551"/>
    </source>
</evidence>
<feature type="domain" description="Secretion system C-terminal sorting" evidence="4">
    <location>
        <begin position="393"/>
        <end position="460"/>
    </location>
</feature>
<dbReference type="EMBL" id="JACOME010000001">
    <property type="protein sequence ID" value="MBC3845683.1"/>
    <property type="molecule type" value="Genomic_DNA"/>
</dbReference>
<proteinExistence type="predicted"/>
<dbReference type="CDD" id="cd12797">
    <property type="entry name" value="M23_peptidase"/>
    <property type="match status" value="1"/>
</dbReference>
<dbReference type="NCBIfam" id="TIGR04183">
    <property type="entry name" value="Por_Secre_tail"/>
    <property type="match status" value="1"/>
</dbReference>
<comment type="caution">
    <text evidence="5">The sequence shown here is derived from an EMBL/GenBank/DDBJ whole genome shotgun (WGS) entry which is preliminary data.</text>
</comment>
<protein>
    <submittedName>
        <fullName evidence="5">Peptidoglycan DD-metalloendopeptidase family protein</fullName>
    </submittedName>
</protein>
<evidence type="ECO:0000313" key="6">
    <source>
        <dbReference type="Proteomes" id="UP000607435"/>
    </source>
</evidence>
<organism evidence="5 6">
    <name type="scientific">Winogradskyella echinorum</name>
    <dbReference type="NCBI Taxonomy" id="538189"/>
    <lineage>
        <taxon>Bacteria</taxon>
        <taxon>Pseudomonadati</taxon>
        <taxon>Bacteroidota</taxon>
        <taxon>Flavobacteriia</taxon>
        <taxon>Flavobacteriales</taxon>
        <taxon>Flavobacteriaceae</taxon>
        <taxon>Winogradskyella</taxon>
    </lineage>
</organism>
<dbReference type="InterPro" id="IPR026444">
    <property type="entry name" value="Secre_tail"/>
</dbReference>
<feature type="signal peptide" evidence="2">
    <location>
        <begin position="1"/>
        <end position="20"/>
    </location>
</feature>
<evidence type="ECO:0000313" key="5">
    <source>
        <dbReference type="EMBL" id="MBC3845683.1"/>
    </source>
</evidence>
<dbReference type="Pfam" id="PF18962">
    <property type="entry name" value="Por_Secre_tail"/>
    <property type="match status" value="1"/>
</dbReference>